<dbReference type="SMART" id="SM00220">
    <property type="entry name" value="S_TKc"/>
    <property type="match status" value="1"/>
</dbReference>
<dbReference type="FunFam" id="3.30.200.20:FF:000222">
    <property type="entry name" value="Serine/threonine-protein kinase psk1"/>
    <property type="match status" value="1"/>
</dbReference>
<evidence type="ECO:0000256" key="5">
    <source>
        <dbReference type="ARBA" id="ARBA00022777"/>
    </source>
</evidence>
<feature type="region of interest" description="Disordered" evidence="7">
    <location>
        <begin position="189"/>
        <end position="219"/>
    </location>
</feature>
<dbReference type="PROSITE" id="PS51285">
    <property type="entry name" value="AGC_KINASE_CTER"/>
    <property type="match status" value="1"/>
</dbReference>
<dbReference type="SUPFAM" id="SSF56112">
    <property type="entry name" value="Protein kinase-like (PK-like)"/>
    <property type="match status" value="1"/>
</dbReference>
<organism evidence="10 11">
    <name type="scientific">Lepidopterella palustris CBS 459.81</name>
    <dbReference type="NCBI Taxonomy" id="1314670"/>
    <lineage>
        <taxon>Eukaryota</taxon>
        <taxon>Fungi</taxon>
        <taxon>Dikarya</taxon>
        <taxon>Ascomycota</taxon>
        <taxon>Pezizomycotina</taxon>
        <taxon>Dothideomycetes</taxon>
        <taxon>Pleosporomycetidae</taxon>
        <taxon>Mytilinidiales</taxon>
        <taxon>Argynnaceae</taxon>
        <taxon>Lepidopterella</taxon>
    </lineage>
</organism>
<keyword evidence="11" id="KW-1185">Reference proteome</keyword>
<dbReference type="InterPro" id="IPR008271">
    <property type="entry name" value="Ser/Thr_kinase_AS"/>
</dbReference>
<evidence type="ECO:0000256" key="7">
    <source>
        <dbReference type="SAM" id="MobiDB-lite"/>
    </source>
</evidence>
<dbReference type="PROSITE" id="PS00108">
    <property type="entry name" value="PROTEIN_KINASE_ST"/>
    <property type="match status" value="1"/>
</dbReference>
<dbReference type="EMBL" id="KV745013">
    <property type="protein sequence ID" value="OCK79290.1"/>
    <property type="molecule type" value="Genomic_DNA"/>
</dbReference>
<keyword evidence="1" id="KW-0723">Serine/threonine-protein kinase</keyword>
<accession>A0A8E2E8M3</accession>
<feature type="compositionally biased region" description="Polar residues" evidence="7">
    <location>
        <begin position="195"/>
        <end position="212"/>
    </location>
</feature>
<feature type="domain" description="Protein kinase" evidence="8">
    <location>
        <begin position="263"/>
        <end position="524"/>
    </location>
</feature>
<dbReference type="PROSITE" id="PS50011">
    <property type="entry name" value="PROTEIN_KINASE_DOM"/>
    <property type="match status" value="1"/>
</dbReference>
<evidence type="ECO:0000259" key="8">
    <source>
        <dbReference type="PROSITE" id="PS50011"/>
    </source>
</evidence>
<dbReference type="Pfam" id="PF00069">
    <property type="entry name" value="Pkinase"/>
    <property type="match status" value="1"/>
</dbReference>
<keyword evidence="2" id="KW-0597">Phosphoprotein</keyword>
<dbReference type="OrthoDB" id="63267at2759"/>
<evidence type="ECO:0000256" key="2">
    <source>
        <dbReference type="ARBA" id="ARBA00022553"/>
    </source>
</evidence>
<sequence length="607" mass="67248">MAMFAFDKVDQHLTPGMHLRDAQNKLPQNRSQDNIMEDDIFLDCTRNMDIDRPIITPTNHAGTPPINITSSAPVRPLESTKGQNPQAPTEKLDFDIVLSKAHKRKKKRRGMKPAAPAMTTIRGFQTPVTSGGEESDYSAISTPRLGPTISDYASVTSSPSLRPVSSAGGISTLKQQLEALNIGSRVDSPMKLSSAGAQRSNMSSNGSVSGFDSDSDKTEMESYEINLENDFVSPDVPTKAALVSEEGGHLKDASMRKMTADNFEPLTCLGKGSYGTVLLVRERATGRLYAQKQFRKATLTVHKKLIEQTKTERAILESVNRHPFVVKLFYAFQDHEKLYLILEYAQGGELFHHLAAERMFSEGTAAFYMAEMVLALDHLHRTVGVVYRDLKPENCLLDSEGHLLLTDFGLSKVAVDEDATCHSFLGTVEYMAPEVIAGSEYGMAVDWWSLGALGFDLLTGSPPFTGNNNAKIQEKIVKQKLVLPYFLSPDAKDLLIRLLRKEPKKRLGSNMPKDMQTIKAHRFFQKINWKKLETRELEPPIQPLITDPELAENFSNEFTDLPLSPVATRKGLFSDAFEPGMEGEADPFGGFSFVASQSLLDSGNCRY</sequence>
<keyword evidence="5 10" id="KW-0418">Kinase</keyword>
<dbReference type="InterPro" id="IPR011009">
    <property type="entry name" value="Kinase-like_dom_sf"/>
</dbReference>
<dbReference type="InterPro" id="IPR045270">
    <property type="entry name" value="STKc_AGC"/>
</dbReference>
<dbReference type="SMART" id="SM00133">
    <property type="entry name" value="S_TK_X"/>
    <property type="match status" value="1"/>
</dbReference>
<keyword evidence="6" id="KW-0067">ATP-binding</keyword>
<reference evidence="10 11" key="1">
    <citation type="journal article" date="2016" name="Nat. Commun.">
        <title>Ectomycorrhizal ecology is imprinted in the genome of the dominant symbiotic fungus Cenococcum geophilum.</title>
        <authorList>
            <consortium name="DOE Joint Genome Institute"/>
            <person name="Peter M."/>
            <person name="Kohler A."/>
            <person name="Ohm R.A."/>
            <person name="Kuo A."/>
            <person name="Krutzmann J."/>
            <person name="Morin E."/>
            <person name="Arend M."/>
            <person name="Barry K.W."/>
            <person name="Binder M."/>
            <person name="Choi C."/>
            <person name="Clum A."/>
            <person name="Copeland A."/>
            <person name="Grisel N."/>
            <person name="Haridas S."/>
            <person name="Kipfer T."/>
            <person name="LaButti K."/>
            <person name="Lindquist E."/>
            <person name="Lipzen A."/>
            <person name="Maire R."/>
            <person name="Meier B."/>
            <person name="Mihaltcheva S."/>
            <person name="Molinier V."/>
            <person name="Murat C."/>
            <person name="Poggeler S."/>
            <person name="Quandt C.A."/>
            <person name="Sperisen C."/>
            <person name="Tritt A."/>
            <person name="Tisserant E."/>
            <person name="Crous P.W."/>
            <person name="Henrissat B."/>
            <person name="Nehls U."/>
            <person name="Egli S."/>
            <person name="Spatafora J.W."/>
            <person name="Grigoriev I.V."/>
            <person name="Martin F.M."/>
        </authorList>
    </citation>
    <scope>NUCLEOTIDE SEQUENCE [LARGE SCALE GENOMIC DNA]</scope>
    <source>
        <strain evidence="10 11">CBS 459.81</strain>
    </source>
</reference>
<dbReference type="PANTHER" id="PTHR24351">
    <property type="entry name" value="RIBOSOMAL PROTEIN S6 KINASE"/>
    <property type="match status" value="1"/>
</dbReference>
<dbReference type="InterPro" id="IPR000719">
    <property type="entry name" value="Prot_kinase_dom"/>
</dbReference>
<dbReference type="GO" id="GO:0004674">
    <property type="term" value="F:protein serine/threonine kinase activity"/>
    <property type="evidence" value="ECO:0007669"/>
    <property type="project" value="UniProtKB-KW"/>
</dbReference>
<dbReference type="AlphaFoldDB" id="A0A8E2E8M3"/>
<gene>
    <name evidence="10" type="ORF">K432DRAFT_435474</name>
</gene>
<protein>
    <submittedName>
        <fullName evidence="10">Serine/threonine-protein kinase-like protein psk1</fullName>
    </submittedName>
</protein>
<dbReference type="FunFam" id="1.10.510.10:FF:000048">
    <property type="entry name" value="Protein kinase C"/>
    <property type="match status" value="1"/>
</dbReference>
<proteinExistence type="predicted"/>
<feature type="domain" description="AGC-kinase C-terminal" evidence="9">
    <location>
        <begin position="525"/>
        <end position="603"/>
    </location>
</feature>
<evidence type="ECO:0000256" key="3">
    <source>
        <dbReference type="ARBA" id="ARBA00022679"/>
    </source>
</evidence>
<dbReference type="Gene3D" id="1.10.510.10">
    <property type="entry name" value="Transferase(Phosphotransferase) domain 1"/>
    <property type="match status" value="1"/>
</dbReference>
<keyword evidence="4" id="KW-0547">Nucleotide-binding</keyword>
<dbReference type="Gene3D" id="3.30.200.20">
    <property type="entry name" value="Phosphorylase Kinase, domain 1"/>
    <property type="match status" value="1"/>
</dbReference>
<dbReference type="InterPro" id="IPR000961">
    <property type="entry name" value="AGC-kinase_C"/>
</dbReference>
<keyword evidence="3" id="KW-0808">Transferase</keyword>
<evidence type="ECO:0000313" key="10">
    <source>
        <dbReference type="EMBL" id="OCK79290.1"/>
    </source>
</evidence>
<feature type="region of interest" description="Disordered" evidence="7">
    <location>
        <begin position="56"/>
        <end position="88"/>
    </location>
</feature>
<feature type="compositionally biased region" description="Polar residues" evidence="7">
    <location>
        <begin position="56"/>
        <end position="72"/>
    </location>
</feature>
<dbReference type="Proteomes" id="UP000250266">
    <property type="component" value="Unassembled WGS sequence"/>
</dbReference>
<dbReference type="CDD" id="cd05123">
    <property type="entry name" value="STKc_AGC"/>
    <property type="match status" value="1"/>
</dbReference>
<evidence type="ECO:0000256" key="4">
    <source>
        <dbReference type="ARBA" id="ARBA00022741"/>
    </source>
</evidence>
<dbReference type="GO" id="GO:0005524">
    <property type="term" value="F:ATP binding"/>
    <property type="evidence" value="ECO:0007669"/>
    <property type="project" value="UniProtKB-KW"/>
</dbReference>
<evidence type="ECO:0000256" key="1">
    <source>
        <dbReference type="ARBA" id="ARBA00022527"/>
    </source>
</evidence>
<evidence type="ECO:0000256" key="6">
    <source>
        <dbReference type="ARBA" id="ARBA00022840"/>
    </source>
</evidence>
<name>A0A8E2E8M3_9PEZI</name>
<evidence type="ECO:0000313" key="11">
    <source>
        <dbReference type="Proteomes" id="UP000250266"/>
    </source>
</evidence>
<evidence type="ECO:0000259" key="9">
    <source>
        <dbReference type="PROSITE" id="PS51285"/>
    </source>
</evidence>